<feature type="region of interest" description="Disordered" evidence="1">
    <location>
        <begin position="616"/>
        <end position="648"/>
    </location>
</feature>
<dbReference type="EMBL" id="LT629770">
    <property type="protein sequence ID" value="SDS01009.1"/>
    <property type="molecule type" value="Genomic_DNA"/>
</dbReference>
<name>A0A1H1NRK8_9MICO</name>
<gene>
    <name evidence="2" type="ORF">SAMN04489809_0877</name>
</gene>
<protein>
    <submittedName>
        <fullName evidence="2">Uncharacterized protein</fullName>
    </submittedName>
</protein>
<sequence>MTSTDIDYYRAFDGTDGCGITEREILGRGRTLQRFDDDVVARTEARVLQSGILEQFERWAAEDSNSEGMGGRPAMISIRALLVALLLLAHEGAPLHIRRAAHVLQHRLSTKSCELLDLPESPVSFATHVPTTKRWYTNTIRAFHRMKKLMDPYPQELYTAKTYTEIQEILRNHDAERAEKYKARLDEYTRLFIRMSFMQQPRAIRRATKQMDVSFDQTYIGTPTTKGYSRKNLASKVRAEQTADLGQMSPGPVDAFAGWHVKSGKAERVDNQKGEVDQTAPGRGEWADYDWGWVANLAVRVDAEQPGSKRFPSLVVAASLSIPNMEVAEEAALLLEAAASLDLPPGIADADKQYWANAKPFRLLKPALQTGFTPSTDYRSDRVGVKGGQHGGLFVEGDVYCPNTPKPLLEATKNFLAKKIDAETYRARLEERKAYRLHVKQKAKTPDGKVMLRCPSLGPSPTVTCPLREMMLSAAKKARPEVEPETLEDEFLDTICKQHSAAFDLTEMQAPQQAFDYGSEEWETFHDHARNTVESGNEQLKASGDEDIETAGRRRVRGIAAAQILVTLLIVNHNLRKIAAFLSDKEIERARTTPRVYILRRRDRVWANRYTKTTGNGDLVIPRGSRTSSSRTAPPDQQDQLALTPMRT</sequence>
<organism evidence="2 3">
    <name type="scientific">Microbacterium paraoxydans</name>
    <dbReference type="NCBI Taxonomy" id="199592"/>
    <lineage>
        <taxon>Bacteria</taxon>
        <taxon>Bacillati</taxon>
        <taxon>Actinomycetota</taxon>
        <taxon>Actinomycetes</taxon>
        <taxon>Micrococcales</taxon>
        <taxon>Microbacteriaceae</taxon>
        <taxon>Microbacterium</taxon>
    </lineage>
</organism>
<dbReference type="RefSeq" id="WP_060921109.1">
    <property type="nucleotide sequence ID" value="NZ_LT629770.1"/>
</dbReference>
<reference evidence="2 3" key="1">
    <citation type="submission" date="2016-10" db="EMBL/GenBank/DDBJ databases">
        <authorList>
            <person name="de Groot N.N."/>
        </authorList>
    </citation>
    <scope>NUCLEOTIDE SEQUENCE [LARGE SCALE GENOMIC DNA]</scope>
    <source>
        <strain evidence="2 3">DSM 15019</strain>
    </source>
</reference>
<dbReference type="GeneID" id="36300416"/>
<proteinExistence type="predicted"/>
<evidence type="ECO:0000256" key="1">
    <source>
        <dbReference type="SAM" id="MobiDB-lite"/>
    </source>
</evidence>
<feature type="compositionally biased region" description="Polar residues" evidence="1">
    <location>
        <begin position="625"/>
        <end position="648"/>
    </location>
</feature>
<evidence type="ECO:0000313" key="2">
    <source>
        <dbReference type="EMBL" id="SDS01009.1"/>
    </source>
</evidence>
<evidence type="ECO:0000313" key="3">
    <source>
        <dbReference type="Proteomes" id="UP000182126"/>
    </source>
</evidence>
<dbReference type="Proteomes" id="UP000182126">
    <property type="component" value="Chromosome I"/>
</dbReference>
<accession>A0A1H1NRK8</accession>
<dbReference type="AlphaFoldDB" id="A0A1H1NRK8"/>